<dbReference type="STRING" id="500635.MITSMUL_04562"/>
<dbReference type="RefSeq" id="WP_005841294.1">
    <property type="nucleotide sequence ID" value="NZ_GG697142.2"/>
</dbReference>
<reference evidence="1" key="1">
    <citation type="submission" date="2009-09" db="EMBL/GenBank/DDBJ databases">
        <authorList>
            <person name="Weinstock G."/>
            <person name="Sodergren E."/>
            <person name="Clifton S."/>
            <person name="Fulton L."/>
            <person name="Fulton B."/>
            <person name="Courtney L."/>
            <person name="Fronick C."/>
            <person name="Harrison M."/>
            <person name="Strong C."/>
            <person name="Farmer C."/>
            <person name="Delahaunty K."/>
            <person name="Markovic C."/>
            <person name="Hall O."/>
            <person name="Minx P."/>
            <person name="Tomlinson C."/>
            <person name="Mitreva M."/>
            <person name="Nelson J."/>
            <person name="Hou S."/>
            <person name="Wollam A."/>
            <person name="Pepin K.H."/>
            <person name="Johnson M."/>
            <person name="Bhonagiri V."/>
            <person name="Nash W.E."/>
            <person name="Warren W."/>
            <person name="Chinwalla A."/>
            <person name="Mardis E.R."/>
            <person name="Wilson R.K."/>
        </authorList>
    </citation>
    <scope>NUCLEOTIDE SEQUENCE [LARGE SCALE GENOMIC DNA]</scope>
    <source>
        <strain evidence="1">DSM 20544</strain>
    </source>
</reference>
<dbReference type="Proteomes" id="UP000003671">
    <property type="component" value="Unassembled WGS sequence"/>
</dbReference>
<dbReference type="GeneID" id="93482539"/>
<comment type="caution">
    <text evidence="1">The sequence shown here is derived from an EMBL/GenBank/DDBJ whole genome shotgun (WGS) entry which is preliminary data.</text>
</comment>
<evidence type="ECO:0000313" key="1">
    <source>
        <dbReference type="EMBL" id="EEX68498.1"/>
    </source>
</evidence>
<evidence type="ECO:0000313" key="2">
    <source>
        <dbReference type="Proteomes" id="UP000003671"/>
    </source>
</evidence>
<accession>C9KN74</accession>
<sequence length="292" mass="32557">MNKPRLIAVGSSALVAHEIAGITSALLGRSLSIETMLTTEIEAPAPDTFYICAVTQEDRLRRVLPAAQLYVFDLHPTTRFFLDIAKIPAGETVYVFNNLYPYTELLIKECHELGINELHFRPLAFEEMPLPALLDELEQARWLIGVEPFVGKDLLLAPPYREHLRPDLTIIPGRRTASVTSACQLLTGLAEYHQLHLKNEYQALHTTAEQTPKRLLALARKIEGITCLLQRASLEAIKQQIGNTTASDADAVSDCPLEGTDDGNLCALIEDRFATLTYLTDRLHRLSLPPEH</sequence>
<keyword evidence="2" id="KW-1185">Reference proteome</keyword>
<dbReference type="eggNOG" id="COG0840">
    <property type="taxonomic scope" value="Bacteria"/>
</dbReference>
<dbReference type="EMBL" id="ABWK02000017">
    <property type="protein sequence ID" value="EEX68498.1"/>
    <property type="molecule type" value="Genomic_DNA"/>
</dbReference>
<organism evidence="1 2">
    <name type="scientific">Mitsuokella multacida DSM 20544</name>
    <dbReference type="NCBI Taxonomy" id="500635"/>
    <lineage>
        <taxon>Bacteria</taxon>
        <taxon>Bacillati</taxon>
        <taxon>Bacillota</taxon>
        <taxon>Negativicutes</taxon>
        <taxon>Selenomonadales</taxon>
        <taxon>Selenomonadaceae</taxon>
        <taxon>Mitsuokella</taxon>
    </lineage>
</organism>
<gene>
    <name evidence="1" type="ORF">MITSMUL_04562</name>
</gene>
<name>C9KN74_9FIRM</name>
<dbReference type="PATRIC" id="fig|500635.8.peg.1286"/>
<dbReference type="HOGENOM" id="CLU_997129_0_0_9"/>
<protein>
    <submittedName>
        <fullName evidence="1">Uncharacterized protein</fullName>
    </submittedName>
</protein>
<dbReference type="AlphaFoldDB" id="C9KN74"/>
<proteinExistence type="predicted"/>